<dbReference type="AlphaFoldDB" id="A0A9X6TT20"/>
<dbReference type="EMBL" id="NVNL01000003">
    <property type="protein sequence ID" value="PEA91967.1"/>
    <property type="molecule type" value="Genomic_DNA"/>
</dbReference>
<evidence type="ECO:0000313" key="1">
    <source>
        <dbReference type="EMBL" id="PEA91967.1"/>
    </source>
</evidence>
<name>A0A9X6TT20_BACTU</name>
<dbReference type="Proteomes" id="UP000220702">
    <property type="component" value="Unassembled WGS sequence"/>
</dbReference>
<gene>
    <name evidence="1" type="ORF">CON71_00475</name>
</gene>
<accession>A0A9X6TT20</accession>
<proteinExistence type="predicted"/>
<evidence type="ECO:0000313" key="2">
    <source>
        <dbReference type="Proteomes" id="UP000220702"/>
    </source>
</evidence>
<organism evidence="1 2">
    <name type="scientific">Bacillus thuringiensis</name>
    <dbReference type="NCBI Taxonomy" id="1428"/>
    <lineage>
        <taxon>Bacteria</taxon>
        <taxon>Bacillati</taxon>
        <taxon>Bacillota</taxon>
        <taxon>Bacilli</taxon>
        <taxon>Bacillales</taxon>
        <taxon>Bacillaceae</taxon>
        <taxon>Bacillus</taxon>
        <taxon>Bacillus cereus group</taxon>
    </lineage>
</organism>
<dbReference type="RefSeq" id="WP_098901621.1">
    <property type="nucleotide sequence ID" value="NZ_NVNL01000003.1"/>
</dbReference>
<reference evidence="1 2" key="1">
    <citation type="submission" date="2017-09" db="EMBL/GenBank/DDBJ databases">
        <title>Large-scale bioinformatics analysis of Bacillus genomes uncovers conserved roles of natural products in bacterial physiology.</title>
        <authorList>
            <consortium name="Agbiome Team Llc"/>
            <person name="Bleich R.M."/>
            <person name="Grubbs K.J."/>
            <person name="Santa Maria K.C."/>
            <person name="Allen S.E."/>
            <person name="Farag S."/>
            <person name="Shank E.A."/>
            <person name="Bowers A."/>
        </authorList>
    </citation>
    <scope>NUCLEOTIDE SEQUENCE [LARGE SCALE GENOMIC DNA]</scope>
    <source>
        <strain evidence="1 2">AFS089089</strain>
    </source>
</reference>
<sequence length="60" mass="6988">MTRKQKEYAKEKLVIEVFDEVRELCKDELQIAKGFIWGLKARGDKMPKEEQSESESIASL</sequence>
<protein>
    <submittedName>
        <fullName evidence="1">Uncharacterized protein</fullName>
    </submittedName>
</protein>
<comment type="caution">
    <text evidence="1">The sequence shown here is derived from an EMBL/GenBank/DDBJ whole genome shotgun (WGS) entry which is preliminary data.</text>
</comment>